<dbReference type="GeneID" id="98176390"/>
<proteinExistence type="inferred from homology"/>
<keyword evidence="4" id="KW-0813">Transport</keyword>
<reference evidence="5 6" key="1">
    <citation type="submission" date="2024-09" db="EMBL/GenBank/DDBJ databases">
        <title>Itraconazole resistance in Madurella fahalii resulting from another homologue of gene encoding cytochrome P450 14-alpha sterol demethylase (CYP51).</title>
        <authorList>
            <person name="Yoshioka I."/>
            <person name="Fahal A.H."/>
            <person name="Kaneko S."/>
            <person name="Yaguchi T."/>
        </authorList>
    </citation>
    <scope>NUCLEOTIDE SEQUENCE [LARGE SCALE GENOMIC DNA]</scope>
    <source>
        <strain evidence="5 6">IFM 68171</strain>
    </source>
</reference>
<keyword evidence="4" id="KW-0406">Ion transport</keyword>
<evidence type="ECO:0000256" key="4">
    <source>
        <dbReference type="RuleBase" id="RU367022"/>
    </source>
</evidence>
<evidence type="ECO:0000313" key="5">
    <source>
        <dbReference type="EMBL" id="GAB1315437.1"/>
    </source>
</evidence>
<dbReference type="Proteomes" id="UP001628179">
    <property type="component" value="Unassembled WGS sequence"/>
</dbReference>
<dbReference type="EMBL" id="BAAFSV010000003">
    <property type="protein sequence ID" value="GAB1315437.1"/>
    <property type="molecule type" value="Genomic_DNA"/>
</dbReference>
<name>A0ABQ0GCF3_9PEZI</name>
<keyword evidence="2" id="KW-1133">Transmembrane helix</keyword>
<gene>
    <name evidence="5" type="ORF">MFIFM68171_05647</name>
</gene>
<evidence type="ECO:0000313" key="6">
    <source>
        <dbReference type="Proteomes" id="UP001628179"/>
    </source>
</evidence>
<protein>
    <recommendedName>
        <fullName evidence="4">Copper transport protein</fullName>
    </recommendedName>
</protein>
<dbReference type="Pfam" id="PF04145">
    <property type="entry name" value="Ctr"/>
    <property type="match status" value="1"/>
</dbReference>
<organism evidence="5 6">
    <name type="scientific">Madurella fahalii</name>
    <dbReference type="NCBI Taxonomy" id="1157608"/>
    <lineage>
        <taxon>Eukaryota</taxon>
        <taxon>Fungi</taxon>
        <taxon>Dikarya</taxon>
        <taxon>Ascomycota</taxon>
        <taxon>Pezizomycotina</taxon>
        <taxon>Sordariomycetes</taxon>
        <taxon>Sordariomycetidae</taxon>
        <taxon>Sordariales</taxon>
        <taxon>Sordariales incertae sedis</taxon>
        <taxon>Madurella</taxon>
    </lineage>
</organism>
<comment type="subcellular location">
    <subcellularLocation>
        <location evidence="4">Membrane</location>
        <topology evidence="4">Multi-pass membrane protein</topology>
    </subcellularLocation>
</comment>
<keyword evidence="4" id="KW-0186">Copper</keyword>
<sequence length="111" mass="12290">MSMSYSNITAETSMTMVLSQSATTPLFFDSWEPRNMGEYAGECITLGALAVITRILSVIRQTVEHMISCNANTEDLPDLSYICPGEARPGLSAFRDQPVYVRAKTTTLFKK</sequence>
<keyword evidence="1" id="KW-0812">Transmembrane</keyword>
<dbReference type="RefSeq" id="XP_070917168.1">
    <property type="nucleotide sequence ID" value="XM_071061067.1"/>
</dbReference>
<accession>A0ABQ0GCF3</accession>
<keyword evidence="4" id="KW-0187">Copper transport</keyword>
<keyword evidence="6" id="KW-1185">Reference proteome</keyword>
<evidence type="ECO:0000256" key="2">
    <source>
        <dbReference type="ARBA" id="ARBA00022989"/>
    </source>
</evidence>
<dbReference type="InterPro" id="IPR007274">
    <property type="entry name" value="Cop_transporter"/>
</dbReference>
<keyword evidence="3 4" id="KW-0472">Membrane</keyword>
<comment type="caution">
    <text evidence="5">The sequence shown here is derived from an EMBL/GenBank/DDBJ whole genome shotgun (WGS) entry which is preliminary data.</text>
</comment>
<comment type="similarity">
    <text evidence="4">Belongs to the copper transporter (Ctr) (TC 1.A.56) family. SLC31A subfamily.</text>
</comment>
<evidence type="ECO:0000256" key="3">
    <source>
        <dbReference type="ARBA" id="ARBA00023136"/>
    </source>
</evidence>
<evidence type="ECO:0000256" key="1">
    <source>
        <dbReference type="ARBA" id="ARBA00022692"/>
    </source>
</evidence>